<evidence type="ECO:0000313" key="3">
    <source>
        <dbReference type="Proteomes" id="UP000276984"/>
    </source>
</evidence>
<dbReference type="InterPro" id="IPR011109">
    <property type="entry name" value="DNA_bind_recombinase_dom"/>
</dbReference>
<dbReference type="RefSeq" id="WP_121481136.1">
    <property type="nucleotide sequence ID" value="NZ_CP032707.1"/>
</dbReference>
<sequence length="694" mass="77831">MTLRSLKNKRCVGYARYSTIHQRQESIEDQLRICEEYVRAQGGIWVTSYSDPECSGQSFMGRPGFAALMADAERRKYEYVVTEDLDRITRQASGLHAVIEELEALDIGIHTVRSGEVTQMAATFSAFQNAEYARNMSLKSRRGVEGTVLKGRQSGRLPYGYRKVPVIRPDGSIENGHREIVEAEAGVILRIYRDFAADLSIRDICRALTKEGVPGPGGRPWRPGVLYGNKHKGTGILRNRLYKGETVWGRTEIKRNRRAGTKKAQVRARHDWTVVAAPDLRIIPDDLFDAVQERLGANETPDFQSKRKAEYLLSGLCRCGACGAKYQVLQVKMGCVGRAERHDCSNRRRVDREEIEGVVVSALASHFLEPRFIQPFVAEYRRELELAQGEWGAKRNELQTRLDGLEKAKQVLTGDLRKGDLQDVVRNVILEELAKVESERAMVVRALKAEPAGADLPLDDEAIIARMRAVVADLQANLTSDERDAARARELIRSLIENVTISPIEEEKADGRGIGPVRITVVGNLTRALGLADLSRVVQHASRPESMQGHATVLVELEIDLIPSDMRLEQGGYAVLEMMARMLDDASHPVSRKDFIDGLAEMWGEDPDYSEGAPQAERVRYAMNYMQKRGLLARYGWKEQAGYLWAAASPPSPEVIRRRRERTVHLPFNTTEVDLVSTISIRVYRRDAGIEAAA</sequence>
<dbReference type="Pfam" id="PF13408">
    <property type="entry name" value="Zn_ribbon_recom"/>
    <property type="match status" value="1"/>
</dbReference>
<feature type="domain" description="Recombinase" evidence="1">
    <location>
        <begin position="158"/>
        <end position="301"/>
    </location>
</feature>
<proteinExistence type="predicted"/>
<dbReference type="GO" id="GO:0003677">
    <property type="term" value="F:DNA binding"/>
    <property type="evidence" value="ECO:0007669"/>
    <property type="project" value="InterPro"/>
</dbReference>
<protein>
    <submittedName>
        <fullName evidence="2">Recombinase family protein</fullName>
    </submittedName>
</protein>
<dbReference type="EMBL" id="CP032707">
    <property type="protein sequence ID" value="AYG93976.1"/>
    <property type="molecule type" value="Genomic_DNA"/>
</dbReference>
<dbReference type="PROSITE" id="PS51737">
    <property type="entry name" value="RECOMBINASE_DNA_BIND"/>
    <property type="match status" value="1"/>
</dbReference>
<dbReference type="SMART" id="SM00857">
    <property type="entry name" value="Resolvase"/>
    <property type="match status" value="1"/>
</dbReference>
<dbReference type="InterPro" id="IPR050639">
    <property type="entry name" value="SSR_resolvase"/>
</dbReference>
<dbReference type="Gene3D" id="3.40.50.1390">
    <property type="entry name" value="Resolvase, N-terminal catalytic domain"/>
    <property type="match status" value="1"/>
</dbReference>
<gene>
    <name evidence="2" type="ORF">D8I30_01310</name>
</gene>
<dbReference type="PANTHER" id="PTHR30461:SF23">
    <property type="entry name" value="DNA RECOMBINASE-RELATED"/>
    <property type="match status" value="1"/>
</dbReference>
<dbReference type="InterPro" id="IPR006119">
    <property type="entry name" value="Resolv_N"/>
</dbReference>
<dbReference type="SUPFAM" id="SSF53041">
    <property type="entry name" value="Resolvase-like"/>
    <property type="match status" value="1"/>
</dbReference>
<dbReference type="InterPro" id="IPR036162">
    <property type="entry name" value="Resolvase-like_N_sf"/>
</dbReference>
<dbReference type="Gene3D" id="3.90.1750.20">
    <property type="entry name" value="Putative Large Serine Recombinase, Chain B, Domain 2"/>
    <property type="match status" value="1"/>
</dbReference>
<organism evidence="2 3">
    <name type="scientific">Brevundimonas naejangsanensis</name>
    <dbReference type="NCBI Taxonomy" id="588932"/>
    <lineage>
        <taxon>Bacteria</taxon>
        <taxon>Pseudomonadati</taxon>
        <taxon>Pseudomonadota</taxon>
        <taxon>Alphaproteobacteria</taxon>
        <taxon>Caulobacterales</taxon>
        <taxon>Caulobacteraceae</taxon>
        <taxon>Brevundimonas</taxon>
    </lineage>
</organism>
<dbReference type="InterPro" id="IPR025827">
    <property type="entry name" value="Zn_ribbon_recom_dom"/>
</dbReference>
<dbReference type="Pfam" id="PF00239">
    <property type="entry name" value="Resolvase"/>
    <property type="match status" value="1"/>
</dbReference>
<dbReference type="OrthoDB" id="9791494at2"/>
<dbReference type="InterPro" id="IPR038109">
    <property type="entry name" value="DNA_bind_recomb_sf"/>
</dbReference>
<evidence type="ECO:0000313" key="2">
    <source>
        <dbReference type="EMBL" id="AYG93976.1"/>
    </source>
</evidence>
<dbReference type="GO" id="GO:0000150">
    <property type="term" value="F:DNA strand exchange activity"/>
    <property type="evidence" value="ECO:0007669"/>
    <property type="project" value="InterPro"/>
</dbReference>
<dbReference type="CDD" id="cd00338">
    <property type="entry name" value="Ser_Recombinase"/>
    <property type="match status" value="1"/>
</dbReference>
<dbReference type="PANTHER" id="PTHR30461">
    <property type="entry name" value="DNA-INVERTASE FROM LAMBDOID PROPHAGE"/>
    <property type="match status" value="1"/>
</dbReference>
<dbReference type="Pfam" id="PF07508">
    <property type="entry name" value="Recombinase"/>
    <property type="match status" value="1"/>
</dbReference>
<dbReference type="Proteomes" id="UP000276984">
    <property type="component" value="Chromosome"/>
</dbReference>
<accession>A0A494RJ86</accession>
<dbReference type="AlphaFoldDB" id="A0A494RJ86"/>
<name>A0A494RJ86_9CAUL</name>
<keyword evidence="3" id="KW-1185">Reference proteome</keyword>
<evidence type="ECO:0000259" key="1">
    <source>
        <dbReference type="PROSITE" id="PS51737"/>
    </source>
</evidence>
<reference evidence="2 3" key="1">
    <citation type="submission" date="2018-10" db="EMBL/GenBank/DDBJ databases">
        <title>Complete genome sequence of Brevundimonas naejangsanensis BRV3.</title>
        <authorList>
            <person name="Berrios L."/>
            <person name="Ely B."/>
        </authorList>
    </citation>
    <scope>NUCLEOTIDE SEQUENCE [LARGE SCALE GENOMIC DNA]</scope>
    <source>
        <strain evidence="2 3">BRV3</strain>
    </source>
</reference>